<dbReference type="InterPro" id="IPR001870">
    <property type="entry name" value="B30.2/SPRY"/>
</dbReference>
<dbReference type="GO" id="GO:0060386">
    <property type="term" value="P:synapse assembly involved in innervation"/>
    <property type="evidence" value="ECO:0007669"/>
    <property type="project" value="TreeGrafter"/>
</dbReference>
<dbReference type="InterPro" id="IPR003877">
    <property type="entry name" value="SPRY_dom"/>
</dbReference>
<organism evidence="4 5">
    <name type="scientific">Rhynchophorus ferrugineus</name>
    <name type="common">Red palm weevil</name>
    <name type="synonym">Curculio ferrugineus</name>
    <dbReference type="NCBI Taxonomy" id="354439"/>
    <lineage>
        <taxon>Eukaryota</taxon>
        <taxon>Metazoa</taxon>
        <taxon>Ecdysozoa</taxon>
        <taxon>Arthropoda</taxon>
        <taxon>Hexapoda</taxon>
        <taxon>Insecta</taxon>
        <taxon>Pterygota</taxon>
        <taxon>Neoptera</taxon>
        <taxon>Endopterygota</taxon>
        <taxon>Coleoptera</taxon>
        <taxon>Polyphaga</taxon>
        <taxon>Cucujiformia</taxon>
        <taxon>Curculionidae</taxon>
        <taxon>Dryophthorinae</taxon>
        <taxon>Rhynchophorus</taxon>
    </lineage>
</organism>
<dbReference type="AlphaFoldDB" id="A0A834HU56"/>
<dbReference type="InterPro" id="IPR001496">
    <property type="entry name" value="SOCS_box"/>
</dbReference>
<comment type="similarity">
    <text evidence="1">Belongs to the SPSB family.</text>
</comment>
<feature type="domain" description="B30.2/SPRY" evidence="2">
    <location>
        <begin position="24"/>
        <end position="222"/>
    </location>
</feature>
<dbReference type="EMBL" id="JAACXV010014356">
    <property type="protein sequence ID" value="KAF7267984.1"/>
    <property type="molecule type" value="Genomic_DNA"/>
</dbReference>
<dbReference type="Proteomes" id="UP000625711">
    <property type="component" value="Unassembled WGS sequence"/>
</dbReference>
<evidence type="ECO:0000259" key="2">
    <source>
        <dbReference type="PROSITE" id="PS50188"/>
    </source>
</evidence>
<dbReference type="InterPro" id="IPR043136">
    <property type="entry name" value="B30.2/SPRY_sf"/>
</dbReference>
<dbReference type="PANTHER" id="PTHR12245">
    <property type="entry name" value="SPRY DOMAIN CONTAINING SOCS BOX PROTEIN"/>
    <property type="match status" value="1"/>
</dbReference>
<evidence type="ECO:0000313" key="5">
    <source>
        <dbReference type="Proteomes" id="UP000625711"/>
    </source>
</evidence>
<proteinExistence type="inferred from homology"/>
<evidence type="ECO:0000256" key="1">
    <source>
        <dbReference type="ARBA" id="ARBA00010910"/>
    </source>
</evidence>
<name>A0A834HU56_RHYFE</name>
<dbReference type="PROSITE" id="PS50225">
    <property type="entry name" value="SOCS"/>
    <property type="match status" value="1"/>
</dbReference>
<gene>
    <name evidence="4" type="ORF">GWI33_018828</name>
</gene>
<reference evidence="4" key="1">
    <citation type="submission" date="2020-08" db="EMBL/GenBank/DDBJ databases">
        <title>Genome sequencing and assembly of the red palm weevil Rhynchophorus ferrugineus.</title>
        <authorList>
            <person name="Dias G.B."/>
            <person name="Bergman C.M."/>
            <person name="Manee M."/>
        </authorList>
    </citation>
    <scope>NUCLEOTIDE SEQUENCE</scope>
    <source>
        <strain evidence="4">AA-2017</strain>
        <tissue evidence="4">Whole larva</tissue>
    </source>
</reference>
<dbReference type="PANTHER" id="PTHR12245:SF7">
    <property type="entry name" value="F-BOX_SPRY DOMAIN-CONTAINING PROTEIN 1"/>
    <property type="match status" value="1"/>
</dbReference>
<keyword evidence="5" id="KW-1185">Reference proteome</keyword>
<comment type="caution">
    <text evidence="4">The sequence shown here is derived from an EMBL/GenBank/DDBJ whole genome shotgun (WGS) entry which is preliminary data.</text>
</comment>
<sequence length="297" mass="33770">MAAMNPYANFPNRGLPQLDEETPLCPKIDLLLDMPSIPKSYATTHAWNPDDCAPSVDVDLFEDTICRSIFDSDDTRCCRGRVGFTEGIHCWEIYWPKEIRVKNCVVGVATKEAPLHCSGKTNLVGKNKHSWGWDICNREALHDTDTQGVKPYPVFRYADAEFTIPDCFCIVLDMNAGTIAIVINGKSMGIMFDGLEGKTLYPIVNMTTQGDDVSMRYLGKLDTWGPPSLLHMCRLKLRSHYGKFFIAKEIKDKEIPEDLKEFVANPPQYFYTLHPSKLSQIRQRKNLTLRCPNNWLV</sequence>
<evidence type="ECO:0000259" key="3">
    <source>
        <dbReference type="PROSITE" id="PS50225"/>
    </source>
</evidence>
<accession>A0A834HU56</accession>
<dbReference type="SUPFAM" id="SSF49899">
    <property type="entry name" value="Concanavalin A-like lectins/glucanases"/>
    <property type="match status" value="1"/>
</dbReference>
<dbReference type="OrthoDB" id="5547302at2759"/>
<dbReference type="GO" id="GO:0045202">
    <property type="term" value="C:synapse"/>
    <property type="evidence" value="ECO:0007669"/>
    <property type="project" value="TreeGrafter"/>
</dbReference>
<dbReference type="SMART" id="SM00449">
    <property type="entry name" value="SPRY"/>
    <property type="match status" value="1"/>
</dbReference>
<dbReference type="InterPro" id="IPR013320">
    <property type="entry name" value="ConA-like_dom_sf"/>
</dbReference>
<dbReference type="GO" id="GO:0043161">
    <property type="term" value="P:proteasome-mediated ubiquitin-dependent protein catabolic process"/>
    <property type="evidence" value="ECO:0007669"/>
    <property type="project" value="TreeGrafter"/>
</dbReference>
<feature type="domain" description="SOCS box" evidence="3">
    <location>
        <begin position="226"/>
        <end position="263"/>
    </location>
</feature>
<protein>
    <submittedName>
        <fullName evidence="4">Uncharacterized protein</fullName>
    </submittedName>
</protein>
<dbReference type="Pfam" id="PF00622">
    <property type="entry name" value="SPRY"/>
    <property type="match status" value="1"/>
</dbReference>
<dbReference type="PROSITE" id="PS50188">
    <property type="entry name" value="B302_SPRY"/>
    <property type="match status" value="1"/>
</dbReference>
<dbReference type="Gene3D" id="2.60.120.920">
    <property type="match status" value="1"/>
</dbReference>
<dbReference type="InterPro" id="IPR050672">
    <property type="entry name" value="FBXO45-Fsn/SPSB_families"/>
</dbReference>
<dbReference type="GO" id="GO:0019005">
    <property type="term" value="C:SCF ubiquitin ligase complex"/>
    <property type="evidence" value="ECO:0007669"/>
    <property type="project" value="TreeGrafter"/>
</dbReference>
<evidence type="ECO:0000313" key="4">
    <source>
        <dbReference type="EMBL" id="KAF7267984.1"/>
    </source>
</evidence>